<gene>
    <name evidence="5" type="ORF">CONPUDRAFT_129521</name>
</gene>
<keyword evidence="2" id="KW-0274">FAD</keyword>
<sequence length="453" mass="50747">MAPSDNKFRVAICGGGIGGLVLAIAIGKYSDTPIDIYEAQPSIATAGAGFSLWKRSMEVMKELGLWDDIAKVSTKPPDKPHGPIFRVSDDPNGGYEWFKYTMSYGPSSMHRWDMMDLLQRHLPSTCTVHLSKRLRTFNATTPGDIRLHFEDGSVASTDVLFGADGIRSSTRRAMYEAAARQRHPLVDAVNVGEYADARWSGYRIYRYLVPSETLLEKYPGHPAARDFQMLCGQGKHVVSYPVNNGANINVASFVYDPDSIDKPFEGRWVEIALKQELLDSFENFEPEVRQVLELCESPNRWALHVVKDLPTVAFGNVAIIGDAAHGMAPHTGAGAGQAIEDAYILGRLLAHKQVTLERVPIALKVYDEVRRISAQKIGQYSSDNGFLYEFIHPSQLGRPRTTEMMQEWKEIIVELWERSIQSGALKTWYEAEMKLQELLALDRDMQGNVLPRL</sequence>
<dbReference type="Pfam" id="PF01494">
    <property type="entry name" value="FAD_binding_3"/>
    <property type="match status" value="2"/>
</dbReference>
<dbReference type="PANTHER" id="PTHR46720:SF3">
    <property type="entry name" value="FAD-BINDING DOMAIN-CONTAINING PROTEIN-RELATED"/>
    <property type="match status" value="1"/>
</dbReference>
<dbReference type="RefSeq" id="XP_007772668.1">
    <property type="nucleotide sequence ID" value="XM_007774478.1"/>
</dbReference>
<reference evidence="6" key="1">
    <citation type="journal article" date="2012" name="Science">
        <title>The Paleozoic origin of enzymatic lignin decomposition reconstructed from 31 fungal genomes.</title>
        <authorList>
            <person name="Floudas D."/>
            <person name="Binder M."/>
            <person name="Riley R."/>
            <person name="Barry K."/>
            <person name="Blanchette R.A."/>
            <person name="Henrissat B."/>
            <person name="Martinez A.T."/>
            <person name="Otillar R."/>
            <person name="Spatafora J.W."/>
            <person name="Yadav J.S."/>
            <person name="Aerts A."/>
            <person name="Benoit I."/>
            <person name="Boyd A."/>
            <person name="Carlson A."/>
            <person name="Copeland A."/>
            <person name="Coutinho P.M."/>
            <person name="de Vries R.P."/>
            <person name="Ferreira P."/>
            <person name="Findley K."/>
            <person name="Foster B."/>
            <person name="Gaskell J."/>
            <person name="Glotzer D."/>
            <person name="Gorecki P."/>
            <person name="Heitman J."/>
            <person name="Hesse C."/>
            <person name="Hori C."/>
            <person name="Igarashi K."/>
            <person name="Jurgens J.A."/>
            <person name="Kallen N."/>
            <person name="Kersten P."/>
            <person name="Kohler A."/>
            <person name="Kuees U."/>
            <person name="Kumar T.K.A."/>
            <person name="Kuo A."/>
            <person name="LaButti K."/>
            <person name="Larrondo L.F."/>
            <person name="Lindquist E."/>
            <person name="Ling A."/>
            <person name="Lombard V."/>
            <person name="Lucas S."/>
            <person name="Lundell T."/>
            <person name="Martin R."/>
            <person name="McLaughlin D.J."/>
            <person name="Morgenstern I."/>
            <person name="Morin E."/>
            <person name="Murat C."/>
            <person name="Nagy L.G."/>
            <person name="Nolan M."/>
            <person name="Ohm R.A."/>
            <person name="Patyshakuliyeva A."/>
            <person name="Rokas A."/>
            <person name="Ruiz-Duenas F.J."/>
            <person name="Sabat G."/>
            <person name="Salamov A."/>
            <person name="Samejima M."/>
            <person name="Schmutz J."/>
            <person name="Slot J.C."/>
            <person name="St John F."/>
            <person name="Stenlid J."/>
            <person name="Sun H."/>
            <person name="Sun S."/>
            <person name="Syed K."/>
            <person name="Tsang A."/>
            <person name="Wiebenga A."/>
            <person name="Young D."/>
            <person name="Pisabarro A."/>
            <person name="Eastwood D.C."/>
            <person name="Martin F."/>
            <person name="Cullen D."/>
            <person name="Grigoriev I.V."/>
            <person name="Hibbett D.S."/>
        </authorList>
    </citation>
    <scope>NUCLEOTIDE SEQUENCE [LARGE SCALE GENOMIC DNA]</scope>
    <source>
        <strain evidence="6">RWD-64-598 SS2</strain>
    </source>
</reference>
<dbReference type="InterPro" id="IPR051104">
    <property type="entry name" value="FAD_monoxygenase"/>
</dbReference>
<keyword evidence="3" id="KW-0560">Oxidoreductase</keyword>
<evidence type="ECO:0000256" key="1">
    <source>
        <dbReference type="ARBA" id="ARBA00022630"/>
    </source>
</evidence>
<feature type="domain" description="FAD-binding" evidence="4">
    <location>
        <begin position="9"/>
        <end position="177"/>
    </location>
</feature>
<evidence type="ECO:0000256" key="3">
    <source>
        <dbReference type="ARBA" id="ARBA00023002"/>
    </source>
</evidence>
<dbReference type="OrthoDB" id="417877at2759"/>
<comment type="caution">
    <text evidence="5">The sequence shown here is derived from an EMBL/GenBank/DDBJ whole genome shotgun (WGS) entry which is preliminary data.</text>
</comment>
<keyword evidence="1" id="KW-0285">Flavoprotein</keyword>
<dbReference type="GeneID" id="19200206"/>
<proteinExistence type="predicted"/>
<accession>A0A5M3MF96</accession>
<evidence type="ECO:0000313" key="5">
    <source>
        <dbReference type="EMBL" id="EIW77261.1"/>
    </source>
</evidence>
<evidence type="ECO:0000259" key="4">
    <source>
        <dbReference type="Pfam" id="PF01494"/>
    </source>
</evidence>
<dbReference type="GO" id="GO:0071949">
    <property type="term" value="F:FAD binding"/>
    <property type="evidence" value="ECO:0007669"/>
    <property type="project" value="InterPro"/>
</dbReference>
<evidence type="ECO:0000313" key="6">
    <source>
        <dbReference type="Proteomes" id="UP000053558"/>
    </source>
</evidence>
<dbReference type="InterPro" id="IPR036188">
    <property type="entry name" value="FAD/NAD-bd_sf"/>
</dbReference>
<dbReference type="PANTHER" id="PTHR46720">
    <property type="entry name" value="HYDROXYLASE, PUTATIVE (AFU_ORTHOLOGUE AFUA_3G01460)-RELATED"/>
    <property type="match status" value="1"/>
</dbReference>
<dbReference type="Proteomes" id="UP000053558">
    <property type="component" value="Unassembled WGS sequence"/>
</dbReference>
<dbReference type="EMBL" id="JH711584">
    <property type="protein sequence ID" value="EIW77261.1"/>
    <property type="molecule type" value="Genomic_DNA"/>
</dbReference>
<dbReference type="OMA" id="INGGWAW"/>
<dbReference type="Gene3D" id="3.50.50.60">
    <property type="entry name" value="FAD/NAD(P)-binding domain"/>
    <property type="match status" value="1"/>
</dbReference>
<dbReference type="InterPro" id="IPR002938">
    <property type="entry name" value="FAD-bd"/>
</dbReference>
<dbReference type="AlphaFoldDB" id="A0A5M3MF96"/>
<dbReference type="GO" id="GO:0044550">
    <property type="term" value="P:secondary metabolite biosynthetic process"/>
    <property type="evidence" value="ECO:0007669"/>
    <property type="project" value="TreeGrafter"/>
</dbReference>
<dbReference type="PRINTS" id="PR00420">
    <property type="entry name" value="RNGMNOXGNASE"/>
</dbReference>
<protein>
    <submittedName>
        <fullName evidence="5">FAD/NAD(P)-binding domain-containing protein</fullName>
    </submittedName>
</protein>
<feature type="domain" description="FAD-binding" evidence="4">
    <location>
        <begin position="313"/>
        <end position="377"/>
    </location>
</feature>
<evidence type="ECO:0000256" key="2">
    <source>
        <dbReference type="ARBA" id="ARBA00022827"/>
    </source>
</evidence>
<dbReference type="SUPFAM" id="SSF54373">
    <property type="entry name" value="FAD-linked reductases, C-terminal domain"/>
    <property type="match status" value="1"/>
</dbReference>
<dbReference type="SUPFAM" id="SSF51905">
    <property type="entry name" value="FAD/NAD(P)-binding domain"/>
    <property type="match status" value="1"/>
</dbReference>
<dbReference type="KEGG" id="cput:CONPUDRAFT_129521"/>
<organism evidence="5 6">
    <name type="scientific">Coniophora puteana (strain RWD-64-598)</name>
    <name type="common">Brown rot fungus</name>
    <dbReference type="NCBI Taxonomy" id="741705"/>
    <lineage>
        <taxon>Eukaryota</taxon>
        <taxon>Fungi</taxon>
        <taxon>Dikarya</taxon>
        <taxon>Basidiomycota</taxon>
        <taxon>Agaricomycotina</taxon>
        <taxon>Agaricomycetes</taxon>
        <taxon>Agaricomycetidae</taxon>
        <taxon>Boletales</taxon>
        <taxon>Coniophorineae</taxon>
        <taxon>Coniophoraceae</taxon>
        <taxon>Coniophora</taxon>
    </lineage>
</organism>
<keyword evidence="6" id="KW-1185">Reference proteome</keyword>
<dbReference type="GO" id="GO:0016491">
    <property type="term" value="F:oxidoreductase activity"/>
    <property type="evidence" value="ECO:0007669"/>
    <property type="project" value="UniProtKB-KW"/>
</dbReference>
<name>A0A5M3MF96_CONPW</name>